<dbReference type="OrthoDB" id="7409763at2"/>
<proteinExistence type="predicted"/>
<evidence type="ECO:0000313" key="2">
    <source>
        <dbReference type="Proteomes" id="UP000321201"/>
    </source>
</evidence>
<name>A0A5C7EKD4_9PROT</name>
<comment type="caution">
    <text evidence="1">The sequence shown here is derived from an EMBL/GenBank/DDBJ whole genome shotgun (WGS) entry which is preliminary data.</text>
</comment>
<dbReference type="Proteomes" id="UP000321201">
    <property type="component" value="Unassembled WGS sequence"/>
</dbReference>
<reference evidence="1 2" key="1">
    <citation type="submission" date="2019-08" db="EMBL/GenBank/DDBJ databases">
        <title>Pelomicrobium methylotrophicum gen. nov., sp. nov. a moderately thermophilic, facultatively anaerobic, lithoautotrophic and methylotrophic bacterium isolated from a terrestrial mud volcano.</title>
        <authorList>
            <person name="Slobodkina G.B."/>
            <person name="Merkel A.Y."/>
            <person name="Slobodkin A.I."/>
        </authorList>
    </citation>
    <scope>NUCLEOTIDE SEQUENCE [LARGE SCALE GENOMIC DNA]</scope>
    <source>
        <strain evidence="1 2">SM250</strain>
    </source>
</reference>
<sequence>MTIDMTPIGHALIAAAVQAAWGLAVGDWWAGAVIGTAIFVGREHAQAEYQYIAIHGGLRYMAPWPPELGALHPLLWRRTDVLDLAAPAAATLIIAGVMHAFV</sequence>
<evidence type="ECO:0000313" key="1">
    <source>
        <dbReference type="EMBL" id="TXF11941.1"/>
    </source>
</evidence>
<dbReference type="EMBL" id="VPFL01000009">
    <property type="protein sequence ID" value="TXF11941.1"/>
    <property type="molecule type" value="Genomic_DNA"/>
</dbReference>
<dbReference type="RefSeq" id="WP_147799681.1">
    <property type="nucleotide sequence ID" value="NZ_VPFL01000009.1"/>
</dbReference>
<protein>
    <submittedName>
        <fullName evidence="1">Uncharacterized protein</fullName>
    </submittedName>
</protein>
<organism evidence="1 2">
    <name type="scientific">Pelomicrobium methylotrophicum</name>
    <dbReference type="NCBI Taxonomy" id="2602750"/>
    <lineage>
        <taxon>Bacteria</taxon>
        <taxon>Pseudomonadati</taxon>
        <taxon>Pseudomonadota</taxon>
        <taxon>Hydrogenophilia</taxon>
        <taxon>Hydrogenophilia incertae sedis</taxon>
        <taxon>Pelomicrobium</taxon>
    </lineage>
</organism>
<gene>
    <name evidence="1" type="ORF">FR698_08030</name>
</gene>
<dbReference type="AlphaFoldDB" id="A0A5C7EKD4"/>
<keyword evidence="2" id="KW-1185">Reference proteome</keyword>
<accession>A0A5C7EKD4</accession>
<dbReference type="InParanoid" id="A0A5C7EKD4"/>